<name>A0A2D6YGU4_9DELT</name>
<gene>
    <name evidence="1" type="ORF">CMN54_02835</name>
</gene>
<dbReference type="EMBL" id="NZEX01000028">
    <property type="protein sequence ID" value="MAH62389.1"/>
    <property type="molecule type" value="Genomic_DNA"/>
</dbReference>
<organism evidence="1 2">
    <name type="scientific">SAR324 cluster bacterium</name>
    <dbReference type="NCBI Taxonomy" id="2024889"/>
    <lineage>
        <taxon>Bacteria</taxon>
        <taxon>Deltaproteobacteria</taxon>
        <taxon>SAR324 cluster</taxon>
    </lineage>
</organism>
<accession>A0A2D6YGU4</accession>
<evidence type="ECO:0000313" key="1">
    <source>
        <dbReference type="EMBL" id="MAH62389.1"/>
    </source>
</evidence>
<dbReference type="AlphaFoldDB" id="A0A2D6YGU4"/>
<evidence type="ECO:0000313" key="2">
    <source>
        <dbReference type="Proteomes" id="UP000226525"/>
    </source>
</evidence>
<sequence>MGLLKKLPIEALAGWGCVTPFWGGKMADPFSAGQATFTVQPEDLFALKQWLTTVGLTKLERQLKVLGIERGSTEVAEVVSRQFVLQGSPNGSHDFLFLTAWRVSHSQRKFAFSSRLSPSNKSK</sequence>
<proteinExistence type="predicted"/>
<dbReference type="Proteomes" id="UP000226525">
    <property type="component" value="Unassembled WGS sequence"/>
</dbReference>
<reference evidence="2" key="1">
    <citation type="submission" date="2017-09" db="EMBL/GenBank/DDBJ databases">
        <title>The Reconstruction of 2,631 Draft Metagenome-Assembled Genomes from the Global Oceans.</title>
        <authorList>
            <person name="Tully B.J."/>
            <person name="Graham E.D."/>
            <person name="Heidelberg J.F."/>
        </authorList>
    </citation>
    <scope>NUCLEOTIDE SEQUENCE [LARGE SCALE GENOMIC DNA]</scope>
</reference>
<comment type="caution">
    <text evidence="1">The sequence shown here is derived from an EMBL/GenBank/DDBJ whole genome shotgun (WGS) entry which is preliminary data.</text>
</comment>
<protein>
    <submittedName>
        <fullName evidence="1">Uncharacterized protein</fullName>
    </submittedName>
</protein>